<evidence type="ECO:0000256" key="1">
    <source>
        <dbReference type="SAM" id="MobiDB-lite"/>
    </source>
</evidence>
<evidence type="ECO:0000313" key="2">
    <source>
        <dbReference type="EMBL" id="VDM67918.1"/>
    </source>
</evidence>
<dbReference type="EMBL" id="UYYB01007008">
    <property type="protein sequence ID" value="VDM67918.1"/>
    <property type="molecule type" value="Genomic_DNA"/>
</dbReference>
<feature type="region of interest" description="Disordered" evidence="1">
    <location>
        <begin position="48"/>
        <end position="67"/>
    </location>
</feature>
<evidence type="ECO:0000313" key="3">
    <source>
        <dbReference type="Proteomes" id="UP000270094"/>
    </source>
</evidence>
<proteinExistence type="predicted"/>
<gene>
    <name evidence="2" type="ORF">SVUK_LOCUS2916</name>
</gene>
<sequence length="67" mass="7234">MRCFASQLGSIRISLDPPSPPPDVSAPGVAEMSVVKELSSDMSYLQVPPEFDLQRSSSPPPDRRSSC</sequence>
<accession>A0A3P7KIG5</accession>
<keyword evidence="3" id="KW-1185">Reference proteome</keyword>
<name>A0A3P7KIG5_STRVU</name>
<organism evidence="2 3">
    <name type="scientific">Strongylus vulgaris</name>
    <name type="common">Blood worm</name>
    <dbReference type="NCBI Taxonomy" id="40348"/>
    <lineage>
        <taxon>Eukaryota</taxon>
        <taxon>Metazoa</taxon>
        <taxon>Ecdysozoa</taxon>
        <taxon>Nematoda</taxon>
        <taxon>Chromadorea</taxon>
        <taxon>Rhabditida</taxon>
        <taxon>Rhabditina</taxon>
        <taxon>Rhabditomorpha</taxon>
        <taxon>Strongyloidea</taxon>
        <taxon>Strongylidae</taxon>
        <taxon>Strongylus</taxon>
    </lineage>
</organism>
<dbReference type="AlphaFoldDB" id="A0A3P7KIG5"/>
<dbReference type="Proteomes" id="UP000270094">
    <property type="component" value="Unassembled WGS sequence"/>
</dbReference>
<feature type="region of interest" description="Disordered" evidence="1">
    <location>
        <begin position="1"/>
        <end position="27"/>
    </location>
</feature>
<feature type="non-terminal residue" evidence="2">
    <location>
        <position position="67"/>
    </location>
</feature>
<reference evidence="2 3" key="1">
    <citation type="submission" date="2018-11" db="EMBL/GenBank/DDBJ databases">
        <authorList>
            <consortium name="Pathogen Informatics"/>
        </authorList>
    </citation>
    <scope>NUCLEOTIDE SEQUENCE [LARGE SCALE GENOMIC DNA]</scope>
</reference>
<protein>
    <submittedName>
        <fullName evidence="2">Uncharacterized protein</fullName>
    </submittedName>
</protein>